<proteinExistence type="inferred from homology"/>
<dbReference type="PROSITE" id="PS50920">
    <property type="entry name" value="SOLCAR"/>
    <property type="match status" value="3"/>
</dbReference>
<organism evidence="11 12">
    <name type="scientific">Panicum miliaceum</name>
    <name type="common">Proso millet</name>
    <name type="synonym">Broomcorn millet</name>
    <dbReference type="NCBI Taxonomy" id="4540"/>
    <lineage>
        <taxon>Eukaryota</taxon>
        <taxon>Viridiplantae</taxon>
        <taxon>Streptophyta</taxon>
        <taxon>Embryophyta</taxon>
        <taxon>Tracheophyta</taxon>
        <taxon>Spermatophyta</taxon>
        <taxon>Magnoliopsida</taxon>
        <taxon>Liliopsida</taxon>
        <taxon>Poales</taxon>
        <taxon>Poaceae</taxon>
        <taxon>PACMAD clade</taxon>
        <taxon>Panicoideae</taxon>
        <taxon>Panicodae</taxon>
        <taxon>Paniceae</taxon>
        <taxon>Panicinae</taxon>
        <taxon>Panicum</taxon>
        <taxon>Panicum sect. Panicum</taxon>
    </lineage>
</organism>
<keyword evidence="3 9" id="KW-0813">Transport</keyword>
<evidence type="ECO:0000256" key="2">
    <source>
        <dbReference type="ARBA" id="ARBA00006375"/>
    </source>
</evidence>
<evidence type="ECO:0000256" key="7">
    <source>
        <dbReference type="ARBA" id="ARBA00023136"/>
    </source>
</evidence>
<feature type="repeat" description="Solcar" evidence="8">
    <location>
        <begin position="341"/>
        <end position="430"/>
    </location>
</feature>
<keyword evidence="7 8" id="KW-0472">Membrane</keyword>
<dbReference type="EMBL" id="PQIB02000003">
    <property type="protein sequence ID" value="RLN30105.1"/>
    <property type="molecule type" value="Genomic_DNA"/>
</dbReference>
<feature type="repeat" description="Solcar" evidence="8">
    <location>
        <begin position="142"/>
        <end position="241"/>
    </location>
</feature>
<evidence type="ECO:0000313" key="11">
    <source>
        <dbReference type="EMBL" id="RLN30105.1"/>
    </source>
</evidence>
<keyword evidence="5" id="KW-0677">Repeat</keyword>
<feature type="compositionally biased region" description="Pro residues" evidence="10">
    <location>
        <begin position="154"/>
        <end position="166"/>
    </location>
</feature>
<dbReference type="OrthoDB" id="756301at2759"/>
<feature type="region of interest" description="Disordered" evidence="10">
    <location>
        <begin position="129"/>
        <end position="166"/>
    </location>
</feature>
<evidence type="ECO:0000256" key="4">
    <source>
        <dbReference type="ARBA" id="ARBA00022692"/>
    </source>
</evidence>
<dbReference type="GO" id="GO:0016020">
    <property type="term" value="C:membrane"/>
    <property type="evidence" value="ECO:0007669"/>
    <property type="project" value="UniProtKB-SubCell"/>
</dbReference>
<evidence type="ECO:0000256" key="5">
    <source>
        <dbReference type="ARBA" id="ARBA00022737"/>
    </source>
</evidence>
<evidence type="ECO:0000313" key="12">
    <source>
        <dbReference type="Proteomes" id="UP000275267"/>
    </source>
</evidence>
<dbReference type="Proteomes" id="UP000275267">
    <property type="component" value="Unassembled WGS sequence"/>
</dbReference>
<name>A0A3L6T2N8_PANMI</name>
<dbReference type="PANTHER" id="PTHR45618">
    <property type="entry name" value="MITOCHONDRIAL DICARBOXYLATE CARRIER-RELATED"/>
    <property type="match status" value="1"/>
</dbReference>
<evidence type="ECO:0000256" key="9">
    <source>
        <dbReference type="RuleBase" id="RU000488"/>
    </source>
</evidence>
<dbReference type="InterPro" id="IPR023395">
    <property type="entry name" value="MCP_dom_sf"/>
</dbReference>
<evidence type="ECO:0000256" key="3">
    <source>
        <dbReference type="ARBA" id="ARBA00022448"/>
    </source>
</evidence>
<evidence type="ECO:0000256" key="10">
    <source>
        <dbReference type="SAM" id="MobiDB-lite"/>
    </source>
</evidence>
<dbReference type="InterPro" id="IPR018108">
    <property type="entry name" value="MCP_transmembrane"/>
</dbReference>
<keyword evidence="4 8" id="KW-0812">Transmembrane</keyword>
<keyword evidence="6" id="KW-1133">Transmembrane helix</keyword>
<dbReference type="Gene3D" id="1.50.40.10">
    <property type="entry name" value="Mitochondrial carrier domain"/>
    <property type="match status" value="1"/>
</dbReference>
<gene>
    <name evidence="11" type="ORF">C2845_PM05G16090</name>
</gene>
<dbReference type="SUPFAM" id="SSF103506">
    <property type="entry name" value="Mitochondrial carrier"/>
    <property type="match status" value="1"/>
</dbReference>
<dbReference type="InterPro" id="IPR050391">
    <property type="entry name" value="Mito_Metabolite_Transporter"/>
</dbReference>
<evidence type="ECO:0000256" key="8">
    <source>
        <dbReference type="PROSITE-ProRule" id="PRU00282"/>
    </source>
</evidence>
<comment type="caution">
    <text evidence="11">The sequence shown here is derived from an EMBL/GenBank/DDBJ whole genome shotgun (WGS) entry which is preliminary data.</text>
</comment>
<feature type="repeat" description="Solcar" evidence="8">
    <location>
        <begin position="249"/>
        <end position="332"/>
    </location>
</feature>
<keyword evidence="12" id="KW-1185">Reference proteome</keyword>
<accession>A0A3L6T2N8</accession>
<dbReference type="Pfam" id="PF00153">
    <property type="entry name" value="Mito_carr"/>
    <property type="match status" value="3"/>
</dbReference>
<dbReference type="AlphaFoldDB" id="A0A3L6T2N8"/>
<protein>
    <submittedName>
        <fullName evidence="11">Mitochondrial substrate carrier family protein ucpB isoform X1</fullName>
    </submittedName>
</protein>
<sequence>MLPMTSRNPFPLQFLWRITGAEIARMSRSIQSLSSPSAFTFFLFFLKSFHFIRSPILFSHNLLEELFFPCFCSAPTFNSDSSQSQSSNLSPVDPLRRRLRSRFSPAFLSFFERFSPAFLSFRESEEPRCGRAPETRGRRRWRRGLTRCTTSAPAAPPSPLPPPPPTRSVYHHFRPADVIKVRLQMQLAGQRGNLVGMGTIFTQLVEREGPRSLYLGLAPALTRSVVYGGLRLGLYEPCKHVCSYAFGSTNFAFKLASGVIAGALATALTNPMEVLKVRLQMSTSSTSTIGEMREVVAQEGLKALWKGVGPAMARAGCLTASQMATYDESKQALMKWTPLEEGFQLHLISSCIAGTAGTLVTAPVDMVKTRLMLQRETKGARVYRNGFHCAYQIVVTEGVKSLYKGGFATFARLGPQTTITFIVCEKLRELAGMTAI</sequence>
<comment type="subcellular location">
    <subcellularLocation>
        <location evidence="1">Membrane</location>
        <topology evidence="1">Multi-pass membrane protein</topology>
    </subcellularLocation>
</comment>
<evidence type="ECO:0000256" key="1">
    <source>
        <dbReference type="ARBA" id="ARBA00004141"/>
    </source>
</evidence>
<evidence type="ECO:0000256" key="6">
    <source>
        <dbReference type="ARBA" id="ARBA00022989"/>
    </source>
</evidence>
<reference evidence="12" key="1">
    <citation type="journal article" date="2019" name="Nat. Commun.">
        <title>The genome of broomcorn millet.</title>
        <authorList>
            <person name="Zou C."/>
            <person name="Miki D."/>
            <person name="Li D."/>
            <person name="Tang Q."/>
            <person name="Xiao L."/>
            <person name="Rajput S."/>
            <person name="Deng P."/>
            <person name="Jia W."/>
            <person name="Huang R."/>
            <person name="Zhang M."/>
            <person name="Sun Y."/>
            <person name="Hu J."/>
            <person name="Fu X."/>
            <person name="Schnable P.S."/>
            <person name="Li F."/>
            <person name="Zhang H."/>
            <person name="Feng B."/>
            <person name="Zhu X."/>
            <person name="Liu R."/>
            <person name="Schnable J.C."/>
            <person name="Zhu J.-K."/>
            <person name="Zhang H."/>
        </authorList>
    </citation>
    <scope>NUCLEOTIDE SEQUENCE [LARGE SCALE GENOMIC DNA]</scope>
</reference>
<comment type="similarity">
    <text evidence="2 9">Belongs to the mitochondrial carrier (TC 2.A.29) family.</text>
</comment>